<dbReference type="OrthoDB" id="387093at2759"/>
<feature type="compositionally biased region" description="Low complexity" evidence="4">
    <location>
        <begin position="161"/>
        <end position="170"/>
    </location>
</feature>
<feature type="compositionally biased region" description="Basic and acidic residues" evidence="4">
    <location>
        <begin position="932"/>
        <end position="948"/>
    </location>
</feature>
<feature type="compositionally biased region" description="Polar residues" evidence="4">
    <location>
        <begin position="143"/>
        <end position="160"/>
    </location>
</feature>
<keyword evidence="3" id="KW-0325">Glycoprotein</keyword>
<feature type="region of interest" description="Disordered" evidence="4">
    <location>
        <begin position="855"/>
        <end position="1013"/>
    </location>
</feature>
<dbReference type="GO" id="GO:0006508">
    <property type="term" value="P:proteolysis"/>
    <property type="evidence" value="ECO:0007669"/>
    <property type="project" value="InterPro"/>
</dbReference>
<organism evidence="7 8">
    <name type="scientific">Plasmodium vivax</name>
    <name type="common">malaria parasite P. vivax</name>
    <dbReference type="NCBI Taxonomy" id="5855"/>
    <lineage>
        <taxon>Eukaryota</taxon>
        <taxon>Sar</taxon>
        <taxon>Alveolata</taxon>
        <taxon>Apicomplexa</taxon>
        <taxon>Aconoidasida</taxon>
        <taxon>Haemosporida</taxon>
        <taxon>Plasmodiidae</taxon>
        <taxon>Plasmodium</taxon>
        <taxon>Plasmodium (Plasmodium)</taxon>
    </lineage>
</organism>
<evidence type="ECO:0000256" key="3">
    <source>
        <dbReference type="ARBA" id="ARBA00023180"/>
    </source>
</evidence>
<feature type="chain" id="PRO_5021828421" evidence="5">
    <location>
        <begin position="23"/>
        <end position="1105"/>
    </location>
</feature>
<evidence type="ECO:0000256" key="2">
    <source>
        <dbReference type="ARBA" id="ARBA00023145"/>
    </source>
</evidence>
<dbReference type="VEuPathDB" id="PlasmoDB:PVX_003840"/>
<evidence type="ECO:0000256" key="4">
    <source>
        <dbReference type="SAM" id="MobiDB-lite"/>
    </source>
</evidence>
<feature type="region of interest" description="Disordered" evidence="4">
    <location>
        <begin position="35"/>
        <end position="188"/>
    </location>
</feature>
<proteinExistence type="inferred from homology"/>
<dbReference type="Pfam" id="PF00112">
    <property type="entry name" value="Peptidase_C1"/>
    <property type="match status" value="1"/>
</dbReference>
<feature type="compositionally biased region" description="Polar residues" evidence="4">
    <location>
        <begin position="964"/>
        <end position="985"/>
    </location>
</feature>
<dbReference type="EMBL" id="LT635615">
    <property type="protein sequence ID" value="VUZ93821.1"/>
    <property type="molecule type" value="Genomic_DNA"/>
</dbReference>
<feature type="domain" description="Peptidase C1A papain C-terminal" evidence="6">
    <location>
        <begin position="564"/>
        <end position="816"/>
    </location>
</feature>
<evidence type="ECO:0000313" key="8">
    <source>
        <dbReference type="Proteomes" id="UP000220605"/>
    </source>
</evidence>
<dbReference type="VEuPathDB" id="PlasmoDB:PVPAM_040027800"/>
<dbReference type="PANTHER" id="PTHR12411">
    <property type="entry name" value="CYSTEINE PROTEASE FAMILY C1-RELATED"/>
    <property type="match status" value="1"/>
</dbReference>
<dbReference type="InterPro" id="IPR013128">
    <property type="entry name" value="Peptidase_C1A"/>
</dbReference>
<dbReference type="InterPro" id="IPR000668">
    <property type="entry name" value="Peptidase_C1A_C"/>
</dbReference>
<accession>A0A564ZQ48</accession>
<gene>
    <name evidence="7" type="ORF">PVP01_0417000</name>
</gene>
<dbReference type="VEuPathDB" id="PlasmoDB:PVW1_040023400"/>
<feature type="compositionally biased region" description="Low complexity" evidence="4">
    <location>
        <begin position="897"/>
        <end position="907"/>
    </location>
</feature>
<name>A0A564ZQ48_PLAVI</name>
<dbReference type="InterPro" id="IPR038765">
    <property type="entry name" value="Papain-like_cys_pep_sf"/>
</dbReference>
<feature type="signal peptide" evidence="5">
    <location>
        <begin position="1"/>
        <end position="22"/>
    </location>
</feature>
<comment type="similarity">
    <text evidence="1">Belongs to the peptidase C1 family.</text>
</comment>
<feature type="compositionally biased region" description="Gly residues" evidence="4">
    <location>
        <begin position="42"/>
        <end position="68"/>
    </location>
</feature>
<protein>
    <submittedName>
        <fullName evidence="7">Serine-repeat antigen 3 (SERA)</fullName>
    </submittedName>
</protein>
<feature type="compositionally biased region" description="Polar residues" evidence="4">
    <location>
        <begin position="116"/>
        <end position="135"/>
    </location>
</feature>
<evidence type="ECO:0000259" key="6">
    <source>
        <dbReference type="SMART" id="SM00645"/>
    </source>
</evidence>
<dbReference type="Gene3D" id="3.90.70.10">
    <property type="entry name" value="Cysteine proteinases"/>
    <property type="match status" value="1"/>
</dbReference>
<feature type="compositionally biased region" description="Pro residues" evidence="4">
    <location>
        <begin position="171"/>
        <end position="183"/>
    </location>
</feature>
<evidence type="ECO:0000256" key="1">
    <source>
        <dbReference type="ARBA" id="ARBA00008455"/>
    </source>
</evidence>
<dbReference type="SUPFAM" id="SSF54001">
    <property type="entry name" value="Cysteine proteinases"/>
    <property type="match status" value="1"/>
</dbReference>
<feature type="compositionally biased region" description="Gly residues" evidence="4">
    <location>
        <begin position="76"/>
        <end position="86"/>
    </location>
</feature>
<evidence type="ECO:0000313" key="7">
    <source>
        <dbReference type="EMBL" id="VUZ93821.1"/>
    </source>
</evidence>
<dbReference type="SMART" id="SM00645">
    <property type="entry name" value="Pept_C1"/>
    <property type="match status" value="1"/>
</dbReference>
<dbReference type="VEuPathDB" id="PlasmoDB:PVP01_0417000"/>
<evidence type="ECO:0000256" key="5">
    <source>
        <dbReference type="SAM" id="SignalP"/>
    </source>
</evidence>
<feature type="compositionally biased region" description="Low complexity" evidence="4">
    <location>
        <begin position="987"/>
        <end position="1004"/>
    </location>
</feature>
<reference evidence="8" key="1">
    <citation type="submission" date="2016-07" db="EMBL/GenBank/DDBJ databases">
        <authorList>
            <consortium name="Pathogen Informatics"/>
        </authorList>
    </citation>
    <scope>NUCLEOTIDE SEQUENCE [LARGE SCALE GENOMIC DNA]</scope>
</reference>
<dbReference type="Proteomes" id="UP000220605">
    <property type="component" value="Chromosome 4"/>
</dbReference>
<sequence>MKSRICALLLIGLVFVNEGARCAPQAGEGTAVTVQAGQSPGSAGGGDGGGGGGGNSGGTSSDTGGGVSAPGKTAAAGGGGGGGGSASGPSSGTNGREGVSAAGPSTGADGGRVVNSAGSSHSNPGGTQGSNTAPQPSAAPRSEGSSSLPAGNQNPSTSGSQPQSAPTVVAPVPPVDTTPPPSVTNPFKVKSSLLKDQKGLKITGPCESYFQVYLVPYLYMNVNATSSEIEMEPMFMKVDDKIKFEKEKHLLHNICAADKTFKLVLYMYEGVLTIKWKVYPLNGDKTADRTLDIRKYKMKDIGQPITSMQVVVMTEQNKTVYVESKNFSIMNEIPEKCDAIANECFMSGVLDVQKCYHCSLLLQKKESAQECFKFVSPKIKNSFDEIQAKGEDEENPNEEELQKTIDNIFVKVYKKGENLYKEVDQLAIMDSSFKSELLKYCSLMKEVDGSGTLDNHQLGDAEDVFAHITTMLHSNSDLDVFTLKSKLKNAALCLKNGDEWVGSKTGLVLPNLSPQNFEDTPTQTVDGGDEQAALETGEDGVVDLASLQSVDVSPFLVTDKLFCNDDYCDRAKDTSSCVAKIEVQDQGDCATSWLFASKVHLETIKCVKGYDHVGASALYVANCSGKEANDKCHAASNPLEFLDTLEETKFLPAESDLPYSYKSVNNACPEPKSHWKNLWENVKLLGPTNEPNSMSTKGYTAYQSDHFNGNMDAFIKLVKSEVMKKGSAIAYVKAQGALSYDLNGKKVLSLCGSETPDLAVNIVGYGNYISAEGVKKPYWVLQNSWGKHWGDKGTFKVDMHGPPGCQHNFIHTAAVFNVDIPVVVPTPNSDPEINNYYLKNSPDFFSNFYLNKHEAGSDGNSDDAKSVSGNSMVQGQDGPTGQVGEDGSARQTGLAGGSSANLASSESGGDGSGQPEAGDANVQGQPRAVASEQERSAVDSSQPKEEVTRAASSRDGVTSADPAVQQSVRTGQPASNTLPRTQDQPVATRPAAQRTQQTTQEQTPKVPLSSLKGSTGVNVTEVKEALHFLKSVKNGKVKSNFVAYVNADAMGDEKVCSRAFSTDADKQTECIEFCEKNWDACKGKVSPGYCLTKKRGSNDCFFCFV</sequence>
<dbReference type="GO" id="GO:0008234">
    <property type="term" value="F:cysteine-type peptidase activity"/>
    <property type="evidence" value="ECO:0007669"/>
    <property type="project" value="InterPro"/>
</dbReference>
<keyword evidence="5" id="KW-0732">Signal</keyword>
<keyword evidence="2" id="KW-0865">Zymogen</keyword>
<dbReference type="CDD" id="cd02619">
    <property type="entry name" value="Peptidase_C1"/>
    <property type="match status" value="1"/>
</dbReference>
<dbReference type="AlphaFoldDB" id="A0A564ZQ48"/>
<feature type="compositionally biased region" description="Polar residues" evidence="4">
    <location>
        <begin position="867"/>
        <end position="879"/>
    </location>
</feature>